<reference evidence="5" key="1">
    <citation type="journal article" date="2024" name="Gigascience">
        <title>Chromosome-level genome of the poultry shaft louse Menopon gallinae provides insight into the host-switching and adaptive evolution of parasitic lice.</title>
        <authorList>
            <person name="Xu Y."/>
            <person name="Ma L."/>
            <person name="Liu S."/>
            <person name="Liang Y."/>
            <person name="Liu Q."/>
            <person name="He Z."/>
            <person name="Tian L."/>
            <person name="Duan Y."/>
            <person name="Cai W."/>
            <person name="Li H."/>
            <person name="Song F."/>
        </authorList>
    </citation>
    <scope>NUCLEOTIDE SEQUENCE</scope>
    <source>
        <strain evidence="5">Cailab_2023a</strain>
    </source>
</reference>
<dbReference type="GO" id="GO:0005737">
    <property type="term" value="C:cytoplasm"/>
    <property type="evidence" value="ECO:0007669"/>
    <property type="project" value="TreeGrafter"/>
</dbReference>
<dbReference type="EC" id="2.7.-.-" evidence="4"/>
<comment type="similarity">
    <text evidence="1 4">Belongs to the inositol phosphokinase (IPK) family.</text>
</comment>
<dbReference type="GO" id="GO:0005634">
    <property type="term" value="C:nucleus"/>
    <property type="evidence" value="ECO:0007669"/>
    <property type="project" value="TreeGrafter"/>
</dbReference>
<dbReference type="AlphaFoldDB" id="A0AAW2HM29"/>
<evidence type="ECO:0000313" key="5">
    <source>
        <dbReference type="EMBL" id="KAL0270506.1"/>
    </source>
</evidence>
<proteinExistence type="inferred from homology"/>
<protein>
    <recommendedName>
        <fullName evidence="4">Kinase</fullName>
        <ecNumber evidence="4">2.7.-.-</ecNumber>
    </recommendedName>
</protein>
<dbReference type="Pfam" id="PF03770">
    <property type="entry name" value="IPK"/>
    <property type="match status" value="1"/>
</dbReference>
<dbReference type="PANTHER" id="PTHR12400:SF21">
    <property type="entry name" value="KINASE"/>
    <property type="match status" value="1"/>
</dbReference>
<keyword evidence="3 4" id="KW-0418">Kinase</keyword>
<evidence type="ECO:0000256" key="3">
    <source>
        <dbReference type="ARBA" id="ARBA00022777"/>
    </source>
</evidence>
<sequence length="377" mass="42628">METPLHSDYLELEPFIHQVGGHSFMLSLDAATVCKPLVQREFQFYQTVPDGVQKFIPRFYGIVSVKILQTDDGYVKFIAVPPTDYVPVPNGKKNKVSRTGSIEMTNANEEELFREDQDDGKTEDSTPAVLNPWVLKCHRDNICTLLDSFQAQNHEGKQFLLLENLTWKFTYPCILDLKMGTRQYGDAATLAKKQSKMYKVVSTTSAKLGLRVGGMQVYQITNKHYLCRNKFYGRKLTVNGFQQALVQFLHNGVRFRSDVLPILIRRLEELSDVLEHQETIRLYTTSLLLLYEGDDPEPETLATSSLKRLDSLSFSTKSDSSSCGSPEPNVDVKMIDFAHSTHKALDDPVVYSGPDLGFLFGLEKLIAMLKSIESDYG</sequence>
<dbReference type="InterPro" id="IPR005522">
    <property type="entry name" value="IPK"/>
</dbReference>
<dbReference type="PANTHER" id="PTHR12400">
    <property type="entry name" value="INOSITOL POLYPHOSPHATE KINASE"/>
    <property type="match status" value="1"/>
</dbReference>
<dbReference type="EMBL" id="JARGDH010000004">
    <property type="protein sequence ID" value="KAL0270506.1"/>
    <property type="molecule type" value="Genomic_DNA"/>
</dbReference>
<dbReference type="GO" id="GO:0000828">
    <property type="term" value="F:inositol hexakisphosphate kinase activity"/>
    <property type="evidence" value="ECO:0007669"/>
    <property type="project" value="TreeGrafter"/>
</dbReference>
<comment type="caution">
    <text evidence="5">The sequence shown here is derived from an EMBL/GenBank/DDBJ whole genome shotgun (WGS) entry which is preliminary data.</text>
</comment>
<evidence type="ECO:0000256" key="1">
    <source>
        <dbReference type="ARBA" id="ARBA00007374"/>
    </source>
</evidence>
<keyword evidence="2 4" id="KW-0808">Transferase</keyword>
<dbReference type="InterPro" id="IPR038286">
    <property type="entry name" value="IPK_sf"/>
</dbReference>
<gene>
    <name evidence="5" type="ORF">PYX00_007898</name>
</gene>
<dbReference type="Gene3D" id="3.30.470.160">
    <property type="entry name" value="Inositol polyphosphate kinase"/>
    <property type="match status" value="1"/>
</dbReference>
<dbReference type="GO" id="GO:0046854">
    <property type="term" value="P:phosphatidylinositol phosphate biosynthetic process"/>
    <property type="evidence" value="ECO:0007669"/>
    <property type="project" value="TreeGrafter"/>
</dbReference>
<accession>A0AAW2HM29</accession>
<dbReference type="GO" id="GO:0032958">
    <property type="term" value="P:inositol phosphate biosynthetic process"/>
    <property type="evidence" value="ECO:0007669"/>
    <property type="project" value="InterPro"/>
</dbReference>
<dbReference type="SUPFAM" id="SSF56104">
    <property type="entry name" value="SAICAR synthase-like"/>
    <property type="match status" value="1"/>
</dbReference>
<evidence type="ECO:0000256" key="4">
    <source>
        <dbReference type="RuleBase" id="RU363090"/>
    </source>
</evidence>
<organism evidence="5">
    <name type="scientific">Menopon gallinae</name>
    <name type="common">poultry shaft louse</name>
    <dbReference type="NCBI Taxonomy" id="328185"/>
    <lineage>
        <taxon>Eukaryota</taxon>
        <taxon>Metazoa</taxon>
        <taxon>Ecdysozoa</taxon>
        <taxon>Arthropoda</taxon>
        <taxon>Hexapoda</taxon>
        <taxon>Insecta</taxon>
        <taxon>Pterygota</taxon>
        <taxon>Neoptera</taxon>
        <taxon>Paraneoptera</taxon>
        <taxon>Psocodea</taxon>
        <taxon>Troctomorpha</taxon>
        <taxon>Phthiraptera</taxon>
        <taxon>Amblycera</taxon>
        <taxon>Menoponidae</taxon>
        <taxon>Menopon</taxon>
    </lineage>
</organism>
<name>A0AAW2HM29_9NEOP</name>
<evidence type="ECO:0000256" key="2">
    <source>
        <dbReference type="ARBA" id="ARBA00022679"/>
    </source>
</evidence>